<protein>
    <submittedName>
        <fullName evidence="1">Uncharacterized protein</fullName>
    </submittedName>
</protein>
<dbReference type="Proteomes" id="UP000000851">
    <property type="component" value="Chromosome"/>
</dbReference>
<dbReference type="STRING" id="479433.Caci_2917"/>
<proteinExistence type="predicted"/>
<dbReference type="HOGENOM" id="CLU_2536414_0_0_11"/>
<dbReference type="InParanoid" id="C7Q2T4"/>
<organism evidence="1 2">
    <name type="scientific">Catenulispora acidiphila (strain DSM 44928 / JCM 14897 / NBRC 102108 / NRRL B-24433 / ID139908)</name>
    <dbReference type="NCBI Taxonomy" id="479433"/>
    <lineage>
        <taxon>Bacteria</taxon>
        <taxon>Bacillati</taxon>
        <taxon>Actinomycetota</taxon>
        <taxon>Actinomycetes</taxon>
        <taxon>Catenulisporales</taxon>
        <taxon>Catenulisporaceae</taxon>
        <taxon>Catenulispora</taxon>
    </lineage>
</organism>
<evidence type="ECO:0000313" key="2">
    <source>
        <dbReference type="Proteomes" id="UP000000851"/>
    </source>
</evidence>
<gene>
    <name evidence="1" type="ordered locus">Caci_2917</name>
</gene>
<dbReference type="EMBL" id="CP001700">
    <property type="protein sequence ID" value="ACU71826.1"/>
    <property type="molecule type" value="Genomic_DNA"/>
</dbReference>
<reference evidence="1 2" key="1">
    <citation type="journal article" date="2009" name="Stand. Genomic Sci.">
        <title>Complete genome sequence of Catenulispora acidiphila type strain (ID 139908).</title>
        <authorList>
            <person name="Copeland A."/>
            <person name="Lapidus A."/>
            <person name="Glavina Del Rio T."/>
            <person name="Nolan M."/>
            <person name="Lucas S."/>
            <person name="Chen F."/>
            <person name="Tice H."/>
            <person name="Cheng J.F."/>
            <person name="Bruce D."/>
            <person name="Goodwin L."/>
            <person name="Pitluck S."/>
            <person name="Mikhailova N."/>
            <person name="Pati A."/>
            <person name="Ivanova N."/>
            <person name="Mavromatis K."/>
            <person name="Chen A."/>
            <person name="Palaniappan K."/>
            <person name="Chain P."/>
            <person name="Land M."/>
            <person name="Hauser L."/>
            <person name="Chang Y.J."/>
            <person name="Jeffries C.D."/>
            <person name="Chertkov O."/>
            <person name="Brettin T."/>
            <person name="Detter J.C."/>
            <person name="Han C."/>
            <person name="Ali Z."/>
            <person name="Tindall B.J."/>
            <person name="Goker M."/>
            <person name="Bristow J."/>
            <person name="Eisen J.A."/>
            <person name="Markowitz V."/>
            <person name="Hugenholtz P."/>
            <person name="Kyrpides N.C."/>
            <person name="Klenk H.P."/>
        </authorList>
    </citation>
    <scope>NUCLEOTIDE SEQUENCE [LARGE SCALE GENOMIC DNA]</scope>
    <source>
        <strain evidence="2">DSM 44928 / JCM 14897 / NBRC 102108 / NRRL B-24433 / ID139908</strain>
    </source>
</reference>
<evidence type="ECO:0000313" key="1">
    <source>
        <dbReference type="EMBL" id="ACU71826.1"/>
    </source>
</evidence>
<dbReference type="AlphaFoldDB" id="C7Q2T4"/>
<name>C7Q2T4_CATAD</name>
<dbReference type="KEGG" id="cai:Caci_2917"/>
<sequence>MTAAWVACECDATPCICYIPPPQIGPADRAEAERLRDEMAASGSDARAWFANFIDENSDELAEALSRPVEDLIAEALAAREGS</sequence>
<accession>C7Q2T4</accession>
<keyword evidence="2" id="KW-1185">Reference proteome</keyword>
<dbReference type="RefSeq" id="WP_012787119.1">
    <property type="nucleotide sequence ID" value="NC_013131.1"/>
</dbReference>